<dbReference type="InterPro" id="IPR050312">
    <property type="entry name" value="IolE/XylAMocC-like"/>
</dbReference>
<keyword evidence="2" id="KW-0413">Isomerase</keyword>
<evidence type="ECO:0000313" key="3">
    <source>
        <dbReference type="Proteomes" id="UP001337305"/>
    </source>
</evidence>
<sequence>MIKIANAPCSWGALEFDLEEKSEEIGFEQVLDEIKETGYIGTELGDWGFMPTTPNLLKREIDKRGLDLIGAFVPVALADPLKHQEGITSALKVAELMYQAGYKNAFIVLADDNCSVLERTQNAGRIKPGLGLTETQWYIYAQGVEKIAKVVKDTFGIRTVFHHHCAGYIETPQEIETLMALTNPELVGLCLDMGHYAFGGGNPAEALQKYSDRIWHVHFKDFNPKVAEESALTNGDYFDAVKRGVFCELGKGSVDFKSIVNILNEQNYKDWIVVEQDILPGMGNPKVCAQANRDYIKTLGL</sequence>
<keyword evidence="3" id="KW-1185">Reference proteome</keyword>
<dbReference type="EMBL" id="JAODOP010000004">
    <property type="protein sequence ID" value="MEF3832294.1"/>
    <property type="molecule type" value="Genomic_DNA"/>
</dbReference>
<dbReference type="Proteomes" id="UP001337305">
    <property type="component" value="Unassembled WGS sequence"/>
</dbReference>
<accession>A0ABU7XNK9</accession>
<dbReference type="RefSeq" id="WP_303304675.1">
    <property type="nucleotide sequence ID" value="NZ_JAODOP010000004.1"/>
</dbReference>
<evidence type="ECO:0000313" key="2">
    <source>
        <dbReference type="EMBL" id="MEF3832294.1"/>
    </source>
</evidence>
<dbReference type="InterPro" id="IPR036237">
    <property type="entry name" value="Xyl_isomerase-like_sf"/>
</dbReference>
<feature type="domain" description="Xylose isomerase-like TIM barrel" evidence="1">
    <location>
        <begin position="31"/>
        <end position="277"/>
    </location>
</feature>
<dbReference type="PANTHER" id="PTHR12110:SF41">
    <property type="entry name" value="INOSOSE DEHYDRATASE"/>
    <property type="match status" value="1"/>
</dbReference>
<proteinExistence type="predicted"/>
<dbReference type="InterPro" id="IPR013022">
    <property type="entry name" value="Xyl_isomerase-like_TIM-brl"/>
</dbReference>
<dbReference type="PANTHER" id="PTHR12110">
    <property type="entry name" value="HYDROXYPYRUVATE ISOMERASE"/>
    <property type="match status" value="1"/>
</dbReference>
<dbReference type="GO" id="GO:0016853">
    <property type="term" value="F:isomerase activity"/>
    <property type="evidence" value="ECO:0007669"/>
    <property type="project" value="UniProtKB-KW"/>
</dbReference>
<evidence type="ECO:0000259" key="1">
    <source>
        <dbReference type="Pfam" id="PF01261"/>
    </source>
</evidence>
<protein>
    <submittedName>
        <fullName evidence="2">Sugar phosphate isomerase/epimerase</fullName>
    </submittedName>
</protein>
<dbReference type="Gene3D" id="3.20.20.150">
    <property type="entry name" value="Divalent-metal-dependent TIM barrel enzymes"/>
    <property type="match status" value="1"/>
</dbReference>
<reference evidence="2 3" key="1">
    <citation type="submission" date="2022-09" db="EMBL/GenBank/DDBJ databases">
        <title>Genome sequencing of Flavivirga sp. MEBiC05379.</title>
        <authorList>
            <person name="Oh H.-M."/>
            <person name="Kwon K.K."/>
            <person name="Park M.J."/>
            <person name="Yang S.-H."/>
        </authorList>
    </citation>
    <scope>NUCLEOTIDE SEQUENCE [LARGE SCALE GENOMIC DNA]</scope>
    <source>
        <strain evidence="2 3">MEBiC05379</strain>
    </source>
</reference>
<organism evidence="2 3">
    <name type="scientific">Flavivirga spongiicola</name>
    <dbReference type="NCBI Taxonomy" id="421621"/>
    <lineage>
        <taxon>Bacteria</taxon>
        <taxon>Pseudomonadati</taxon>
        <taxon>Bacteroidota</taxon>
        <taxon>Flavobacteriia</taxon>
        <taxon>Flavobacteriales</taxon>
        <taxon>Flavobacteriaceae</taxon>
        <taxon>Flavivirga</taxon>
    </lineage>
</organism>
<dbReference type="SUPFAM" id="SSF51658">
    <property type="entry name" value="Xylose isomerase-like"/>
    <property type="match status" value="1"/>
</dbReference>
<dbReference type="Pfam" id="PF01261">
    <property type="entry name" value="AP_endonuc_2"/>
    <property type="match status" value="1"/>
</dbReference>
<comment type="caution">
    <text evidence="2">The sequence shown here is derived from an EMBL/GenBank/DDBJ whole genome shotgun (WGS) entry which is preliminary data.</text>
</comment>
<name>A0ABU7XNK9_9FLAO</name>
<gene>
    <name evidence="2" type="ORF">N1F79_04075</name>
</gene>